<dbReference type="InterPro" id="IPR002052">
    <property type="entry name" value="DNA_methylase_N6_adenine_CS"/>
</dbReference>
<dbReference type="SUPFAM" id="SSF55797">
    <property type="entry name" value="PR-1-like"/>
    <property type="match status" value="1"/>
</dbReference>
<dbReference type="InterPro" id="IPR035940">
    <property type="entry name" value="CAP_sf"/>
</dbReference>
<feature type="domain" description="PUB" evidence="3">
    <location>
        <begin position="420"/>
        <end position="476"/>
    </location>
</feature>
<dbReference type="InterPro" id="IPR014044">
    <property type="entry name" value="CAP_dom"/>
</dbReference>
<feature type="domain" description="SCP" evidence="2">
    <location>
        <begin position="659"/>
        <end position="709"/>
    </location>
</feature>
<dbReference type="Gene3D" id="1.20.58.2190">
    <property type="match status" value="1"/>
</dbReference>
<evidence type="ECO:0000256" key="1">
    <source>
        <dbReference type="SAM" id="MobiDB-lite"/>
    </source>
</evidence>
<evidence type="ECO:0000259" key="2">
    <source>
        <dbReference type="Pfam" id="PF00188"/>
    </source>
</evidence>
<proteinExistence type="predicted"/>
<dbReference type="SMART" id="SM00580">
    <property type="entry name" value="PUG"/>
    <property type="match status" value="1"/>
</dbReference>
<gene>
    <name evidence="5" type="ORF">CCMP2556_LOCUS31910</name>
</gene>
<evidence type="ECO:0008006" key="7">
    <source>
        <dbReference type="Google" id="ProtNLM"/>
    </source>
</evidence>
<organism evidence="5 6">
    <name type="scientific">Durusdinium trenchii</name>
    <dbReference type="NCBI Taxonomy" id="1381693"/>
    <lineage>
        <taxon>Eukaryota</taxon>
        <taxon>Sar</taxon>
        <taxon>Alveolata</taxon>
        <taxon>Dinophyceae</taxon>
        <taxon>Suessiales</taxon>
        <taxon>Symbiodiniaceae</taxon>
        <taxon>Durusdinium</taxon>
    </lineage>
</organism>
<feature type="domain" description="Methyltransferase" evidence="4">
    <location>
        <begin position="44"/>
        <end position="124"/>
    </location>
</feature>
<sequence length="740" mass="82034">MPSRTAMPCSNVWAAQLGIPCNSPAKDEGDRKHRGEKGGIGAINLRVLDPMCGVGTYLFALQWALGRMARGTTAEMWGVDAEAESLRHASSNAKVQGGCTVDFLLGSNRSLPMTGDVFDLIVVDPPWGQRHSRQIRTASTNNVQLDAVPSSGSSSSTARISACLVHGGEQLIQVENHSPEGVLVAVRFPWQGSEVNKVFTVPNEAVLLLRAFEKGELAFRVTRADGGSEAAVALEGPALEAFRAAHWPCPQAPEVEVVPPDESHVKRPRTEEVPTEAASIPASSETAVIQVSDAPMCFATGSGEWVDADPTGCDGEEDLDELIEVSTAQDVEVKDDEAPSHWTELQLQLFCELRDFQIPAVRARKAIDADCADVEEAIAWIERHQEDEDIDVSPEMLRAREEEEVALAVLRLLTVPALHRLSCLQGVHRVLRNILADPESSRVRQIRLQNPRFRERIGRFPAALALLTKIGFQKGDFWTSAYERQPCLEWRHAVGSANAMSQRMERAFSLLDEVLRNPDAWIPATCAAMPEVKSDLVDVNEDSSLATDTARELLAEVHARRAKDPRKFQQAMRDAGRRPNPSVYRLVPRAPTAQRPLEERFPGKREFNLQDLENMRVEEAIGNMPLYAKEYETSLGQASSYGQLVNRSYDPNYLARRALDETNIFRGSEKMPPMKWCQGIADIAAEHARQMARGDMPFSHDGFEDRVRRYPIPHMSAAETLGGTDNKYRQMTHEDGQVWG</sequence>
<dbReference type="InterPro" id="IPR018997">
    <property type="entry name" value="PUB_domain"/>
</dbReference>
<keyword evidence="6" id="KW-1185">Reference proteome</keyword>
<dbReference type="SUPFAM" id="SSF53335">
    <property type="entry name" value="S-adenosyl-L-methionine-dependent methyltransferases"/>
    <property type="match status" value="1"/>
</dbReference>
<dbReference type="SUPFAM" id="SSF143503">
    <property type="entry name" value="PUG domain-like"/>
    <property type="match status" value="1"/>
</dbReference>
<dbReference type="PANTHER" id="PTHR46713">
    <property type="entry name" value="F13M7.16 PROTEIN"/>
    <property type="match status" value="1"/>
</dbReference>
<dbReference type="Gene3D" id="3.40.50.150">
    <property type="entry name" value="Vaccinia Virus protein VP39"/>
    <property type="match status" value="1"/>
</dbReference>
<dbReference type="Pfam" id="PF13847">
    <property type="entry name" value="Methyltransf_31"/>
    <property type="match status" value="1"/>
</dbReference>
<dbReference type="CDD" id="cd02440">
    <property type="entry name" value="AdoMet_MTases"/>
    <property type="match status" value="1"/>
</dbReference>
<dbReference type="Pfam" id="PF00188">
    <property type="entry name" value="CAP"/>
    <property type="match status" value="1"/>
</dbReference>
<reference evidence="5 6" key="1">
    <citation type="submission" date="2024-02" db="EMBL/GenBank/DDBJ databases">
        <authorList>
            <person name="Chen Y."/>
            <person name="Shah S."/>
            <person name="Dougan E. K."/>
            <person name="Thang M."/>
            <person name="Chan C."/>
        </authorList>
    </citation>
    <scope>NUCLEOTIDE SEQUENCE [LARGE SCALE GENOMIC DNA]</scope>
</reference>
<name>A0ABP0NQ32_9DINO</name>
<evidence type="ECO:0000313" key="5">
    <source>
        <dbReference type="EMBL" id="CAK9064907.1"/>
    </source>
</evidence>
<evidence type="ECO:0000259" key="4">
    <source>
        <dbReference type="Pfam" id="PF13847"/>
    </source>
</evidence>
<dbReference type="Proteomes" id="UP001642484">
    <property type="component" value="Unassembled WGS sequence"/>
</dbReference>
<dbReference type="PROSITE" id="PS00092">
    <property type="entry name" value="N6_MTASE"/>
    <property type="match status" value="1"/>
</dbReference>
<evidence type="ECO:0000259" key="3">
    <source>
        <dbReference type="Pfam" id="PF09409"/>
    </source>
</evidence>
<feature type="region of interest" description="Disordered" evidence="1">
    <location>
        <begin position="253"/>
        <end position="284"/>
    </location>
</feature>
<dbReference type="Gene3D" id="3.40.33.10">
    <property type="entry name" value="CAP"/>
    <property type="match status" value="1"/>
</dbReference>
<dbReference type="CDD" id="cd09212">
    <property type="entry name" value="PUB"/>
    <property type="match status" value="1"/>
</dbReference>
<dbReference type="PANTHER" id="PTHR46713:SF1">
    <property type="entry name" value="F13M7.16 PROTEIN"/>
    <property type="match status" value="1"/>
</dbReference>
<dbReference type="InterPro" id="IPR025714">
    <property type="entry name" value="Methyltranfer_dom"/>
</dbReference>
<evidence type="ECO:0000313" key="6">
    <source>
        <dbReference type="Proteomes" id="UP001642484"/>
    </source>
</evidence>
<accession>A0ABP0NQ32</accession>
<dbReference type="InterPro" id="IPR029063">
    <property type="entry name" value="SAM-dependent_MTases_sf"/>
</dbReference>
<dbReference type="Pfam" id="PF09409">
    <property type="entry name" value="PUB"/>
    <property type="match status" value="1"/>
</dbReference>
<dbReference type="EMBL" id="CAXAMN010021962">
    <property type="protein sequence ID" value="CAK9064907.1"/>
    <property type="molecule type" value="Genomic_DNA"/>
</dbReference>
<comment type="caution">
    <text evidence="5">The sequence shown here is derived from an EMBL/GenBank/DDBJ whole genome shotgun (WGS) entry which is preliminary data.</text>
</comment>
<protein>
    <recommendedName>
        <fullName evidence="7">Trimethylguanosine synthase</fullName>
    </recommendedName>
</protein>
<dbReference type="InterPro" id="IPR036339">
    <property type="entry name" value="PUB-like_dom_sf"/>
</dbReference>
<feature type="compositionally biased region" description="Basic and acidic residues" evidence="1">
    <location>
        <begin position="261"/>
        <end position="272"/>
    </location>
</feature>